<gene>
    <name evidence="1" type="ORF">GCM10010334_05080</name>
</gene>
<name>A0A918WST2_9ACTN</name>
<reference evidence="1" key="1">
    <citation type="journal article" date="2014" name="Int. J. Syst. Evol. Microbiol.">
        <title>Complete genome sequence of Corynebacterium casei LMG S-19264T (=DSM 44701T), isolated from a smear-ripened cheese.</title>
        <authorList>
            <consortium name="US DOE Joint Genome Institute (JGI-PGF)"/>
            <person name="Walter F."/>
            <person name="Albersmeier A."/>
            <person name="Kalinowski J."/>
            <person name="Ruckert C."/>
        </authorList>
    </citation>
    <scope>NUCLEOTIDE SEQUENCE</scope>
    <source>
        <strain evidence="1">JCM 4637</strain>
    </source>
</reference>
<organism evidence="1 2">
    <name type="scientific">Streptomyces finlayi</name>
    <dbReference type="NCBI Taxonomy" id="67296"/>
    <lineage>
        <taxon>Bacteria</taxon>
        <taxon>Bacillati</taxon>
        <taxon>Actinomycetota</taxon>
        <taxon>Actinomycetes</taxon>
        <taxon>Kitasatosporales</taxon>
        <taxon>Streptomycetaceae</taxon>
        <taxon>Streptomyces</taxon>
    </lineage>
</organism>
<evidence type="ECO:0000313" key="2">
    <source>
        <dbReference type="Proteomes" id="UP000638353"/>
    </source>
</evidence>
<dbReference type="Proteomes" id="UP000638353">
    <property type="component" value="Unassembled WGS sequence"/>
</dbReference>
<evidence type="ECO:0000313" key="1">
    <source>
        <dbReference type="EMBL" id="GHC79111.1"/>
    </source>
</evidence>
<comment type="caution">
    <text evidence="1">The sequence shown here is derived from an EMBL/GenBank/DDBJ whole genome shotgun (WGS) entry which is preliminary data.</text>
</comment>
<proteinExistence type="predicted"/>
<reference evidence="1" key="2">
    <citation type="submission" date="2020-09" db="EMBL/GenBank/DDBJ databases">
        <authorList>
            <person name="Sun Q."/>
            <person name="Ohkuma M."/>
        </authorList>
    </citation>
    <scope>NUCLEOTIDE SEQUENCE</scope>
    <source>
        <strain evidence="1">JCM 4637</strain>
    </source>
</reference>
<accession>A0A918WST2</accession>
<protein>
    <submittedName>
        <fullName evidence="1">Uncharacterized protein</fullName>
    </submittedName>
</protein>
<dbReference type="AlphaFoldDB" id="A0A918WST2"/>
<dbReference type="EMBL" id="BMVC01000001">
    <property type="protein sequence ID" value="GHC79111.1"/>
    <property type="molecule type" value="Genomic_DNA"/>
</dbReference>
<sequence length="111" mass="11639">MAGLFSKRDLNVLALSDRDDLLALLRGALDAAGPDSVERPGLERAVALVAGAPAMSPAELRGRWARERIEAAGVEVKADSVVAIKALRKAEPELSLLAAVNLTKDAAAVER</sequence>
<dbReference type="RefSeq" id="WP_189820992.1">
    <property type="nucleotide sequence ID" value="NZ_BMVC01000001.1"/>
</dbReference>